<dbReference type="CDD" id="cd06261">
    <property type="entry name" value="TM_PBP2"/>
    <property type="match status" value="1"/>
</dbReference>
<dbReference type="RefSeq" id="WP_083412655.1">
    <property type="nucleotide sequence ID" value="NZ_CBCRYP010000014.1"/>
</dbReference>
<dbReference type="EMBL" id="FOPU01000010">
    <property type="protein sequence ID" value="SFH40798.1"/>
    <property type="molecule type" value="Genomic_DNA"/>
</dbReference>
<dbReference type="PROSITE" id="PS50928">
    <property type="entry name" value="ABC_TM1"/>
    <property type="match status" value="1"/>
</dbReference>
<gene>
    <name evidence="9" type="ORF">SAMN04488021_11069</name>
</gene>
<dbReference type="SUPFAM" id="SSF161098">
    <property type="entry name" value="MetI-like"/>
    <property type="match status" value="1"/>
</dbReference>
<dbReference type="PANTHER" id="PTHR30151">
    <property type="entry name" value="ALKANE SULFONATE ABC TRANSPORTER-RELATED, MEMBRANE SUBUNIT"/>
    <property type="match status" value="1"/>
</dbReference>
<evidence type="ECO:0000313" key="10">
    <source>
        <dbReference type="Proteomes" id="UP000183635"/>
    </source>
</evidence>
<feature type="transmembrane region" description="Helical" evidence="7">
    <location>
        <begin position="128"/>
        <end position="150"/>
    </location>
</feature>
<comment type="similarity">
    <text evidence="7">Belongs to the binding-protein-dependent transport system permease family.</text>
</comment>
<feature type="transmembrane region" description="Helical" evidence="7">
    <location>
        <begin position="156"/>
        <end position="175"/>
    </location>
</feature>
<name>A0A1I2ZSK8_9RHOB</name>
<feature type="transmembrane region" description="Helical" evidence="7">
    <location>
        <begin position="252"/>
        <end position="277"/>
    </location>
</feature>
<reference evidence="9 10" key="1">
    <citation type="submission" date="2016-10" db="EMBL/GenBank/DDBJ databases">
        <authorList>
            <person name="de Groot N.N."/>
        </authorList>
    </citation>
    <scope>NUCLEOTIDE SEQUENCE [LARGE SCALE GENOMIC DNA]</scope>
    <source>
        <strain evidence="9 10">DSM 8537</strain>
    </source>
</reference>
<evidence type="ECO:0000256" key="6">
    <source>
        <dbReference type="ARBA" id="ARBA00023136"/>
    </source>
</evidence>
<evidence type="ECO:0000313" key="9">
    <source>
        <dbReference type="EMBL" id="SFH40798.1"/>
    </source>
</evidence>
<keyword evidence="6 7" id="KW-0472">Membrane</keyword>
<evidence type="ECO:0000256" key="7">
    <source>
        <dbReference type="RuleBase" id="RU363032"/>
    </source>
</evidence>
<dbReference type="InterPro" id="IPR035906">
    <property type="entry name" value="MetI-like_sf"/>
</dbReference>
<evidence type="ECO:0000256" key="2">
    <source>
        <dbReference type="ARBA" id="ARBA00022448"/>
    </source>
</evidence>
<keyword evidence="10" id="KW-1185">Reference proteome</keyword>
<dbReference type="OrthoDB" id="9786495at2"/>
<evidence type="ECO:0000256" key="1">
    <source>
        <dbReference type="ARBA" id="ARBA00004651"/>
    </source>
</evidence>
<dbReference type="GO" id="GO:0005886">
    <property type="term" value="C:plasma membrane"/>
    <property type="evidence" value="ECO:0007669"/>
    <property type="project" value="UniProtKB-SubCell"/>
</dbReference>
<feature type="transmembrane region" description="Helical" evidence="7">
    <location>
        <begin position="94"/>
        <end position="121"/>
    </location>
</feature>
<dbReference type="Gene3D" id="1.10.3720.10">
    <property type="entry name" value="MetI-like"/>
    <property type="match status" value="1"/>
</dbReference>
<dbReference type="PANTHER" id="PTHR30151:SF23">
    <property type="entry name" value="GLYCINE BETAINE_CARNITINE_CHOLINE TRANSPORT SYSTEM PERMEASE PROTEIN OPUCD"/>
    <property type="match status" value="1"/>
</dbReference>
<evidence type="ECO:0000256" key="3">
    <source>
        <dbReference type="ARBA" id="ARBA00022475"/>
    </source>
</evidence>
<dbReference type="GO" id="GO:0055085">
    <property type="term" value="P:transmembrane transport"/>
    <property type="evidence" value="ECO:0007669"/>
    <property type="project" value="InterPro"/>
</dbReference>
<accession>A0A1I2ZSK8</accession>
<keyword evidence="5 7" id="KW-1133">Transmembrane helix</keyword>
<dbReference type="AlphaFoldDB" id="A0A1I2ZSK8"/>
<dbReference type="Pfam" id="PF00528">
    <property type="entry name" value="BPD_transp_1"/>
    <property type="match status" value="1"/>
</dbReference>
<sequence length="288" mass="30588">MSPPEEPPRLPQRLRAEALDLVRGVAEALRWLGRRPTHVWLRLLVLLLVLGLWSWGAEVLPRGFFASPSETLQAFGEMLHDYRNDYGRALGDTLAVFLGGLALAALIGIPAGLLLGAVPLLGRSLNPYLNALAAVPLIALMPLAILWLGLGPGAKLAMVALGAVMPILINSYTGMRGTDPALVEMARAHGVGSWRRLIRIALPSALHPVMAGLRLGAATGLVTAVIADIYMSMTGLGALLISYGNSFRMGPYLVVVLTLAGIGIGTTGLLALAELLLTPRPARRRLFP</sequence>
<protein>
    <submittedName>
        <fullName evidence="9">NitT/TauT family transport system permease protein</fullName>
    </submittedName>
</protein>
<feature type="transmembrane region" description="Helical" evidence="7">
    <location>
        <begin position="215"/>
        <end position="240"/>
    </location>
</feature>
<comment type="subcellular location">
    <subcellularLocation>
        <location evidence="1 7">Cell membrane</location>
        <topology evidence="1 7">Multi-pass membrane protein</topology>
    </subcellularLocation>
</comment>
<evidence type="ECO:0000256" key="4">
    <source>
        <dbReference type="ARBA" id="ARBA00022692"/>
    </source>
</evidence>
<evidence type="ECO:0000256" key="5">
    <source>
        <dbReference type="ARBA" id="ARBA00022989"/>
    </source>
</evidence>
<dbReference type="STRING" id="34004.SAMN04488021_11069"/>
<feature type="transmembrane region" description="Helical" evidence="7">
    <location>
        <begin position="39"/>
        <end position="56"/>
    </location>
</feature>
<organism evidence="9 10">
    <name type="scientific">Paracoccus aminovorans</name>
    <dbReference type="NCBI Taxonomy" id="34004"/>
    <lineage>
        <taxon>Bacteria</taxon>
        <taxon>Pseudomonadati</taxon>
        <taxon>Pseudomonadota</taxon>
        <taxon>Alphaproteobacteria</taxon>
        <taxon>Rhodobacterales</taxon>
        <taxon>Paracoccaceae</taxon>
        <taxon>Paracoccus</taxon>
    </lineage>
</organism>
<dbReference type="Proteomes" id="UP000183635">
    <property type="component" value="Unassembled WGS sequence"/>
</dbReference>
<proteinExistence type="inferred from homology"/>
<keyword evidence="3" id="KW-1003">Cell membrane</keyword>
<evidence type="ECO:0000259" key="8">
    <source>
        <dbReference type="PROSITE" id="PS50928"/>
    </source>
</evidence>
<keyword evidence="2 7" id="KW-0813">Transport</keyword>
<dbReference type="InterPro" id="IPR000515">
    <property type="entry name" value="MetI-like"/>
</dbReference>
<keyword evidence="4 7" id="KW-0812">Transmembrane</keyword>
<feature type="domain" description="ABC transmembrane type-1" evidence="8">
    <location>
        <begin position="90"/>
        <end position="270"/>
    </location>
</feature>